<keyword evidence="3" id="KW-0136">Cellulose degradation</keyword>
<dbReference type="PROSITE" id="PS51257">
    <property type="entry name" value="PROKAR_LIPOPROTEIN"/>
    <property type="match status" value="1"/>
</dbReference>
<sequence length="472" mass="52814">MNIPFRFLGLFLLAALAIFSCGETEDPKPIIFAVSTNAVQFEAGSQIISITSNSIWTIEAASSWLEVTPTSGTGNSQITLKASSTTLSEVREASVKLSSEAKVELISVKQDAKAPSLPSYYIPSHATGMRDISNLELAKEMGIGWNLGNSLEAIGGETAWGNPKTTKELIGVIKSAGFNSVRIPVAWSKFTHAETFEIDPAWMARVQEVVDYVVDDDMYVVMNIHWDEGWMQPTFAKQNYVNDRLEKMWIQIALNFRDYDDHLLFAGTNEVMVDGDYSTPKPEYYQAQNSFNQTFVDAVRSTGGRNTYRNLVVQTFNTNIDHGVNFFIMPTDDTERRLMVEVHYYDPYEFSLKEDEVITQWGEHATDPSKTASWGGESYADGQFQQVKTKFVDNGIPVLLGEYAATDKKAEDNDTYRKYYLKHLSKSAKEHGLVPFYWDNGFGGDYGSALFNRSSGVQLYPDLIEAIISAGQ</sequence>
<proteinExistence type="inferred from homology"/>
<dbReference type="Gene3D" id="3.20.20.80">
    <property type="entry name" value="Glycosidases"/>
    <property type="match status" value="1"/>
</dbReference>
<dbReference type="InterPro" id="IPR001547">
    <property type="entry name" value="Glyco_hydro_5"/>
</dbReference>
<comment type="similarity">
    <text evidence="1 7">Belongs to the glycosyl hydrolase 5 (cellulase A) family.</text>
</comment>
<keyword evidence="12" id="KW-1185">Reference proteome</keyword>
<gene>
    <name evidence="11" type="ORF">SAMN04489723_103130</name>
</gene>
<evidence type="ECO:0000256" key="4">
    <source>
        <dbReference type="ARBA" id="ARBA00023277"/>
    </source>
</evidence>
<dbReference type="RefSeq" id="WP_092895064.1">
    <property type="nucleotide sequence ID" value="NZ_FOKK01000003.1"/>
</dbReference>
<dbReference type="STRING" id="237018.SAMN04489723_103130"/>
<dbReference type="Gene3D" id="2.60.40.10">
    <property type="entry name" value="Immunoglobulins"/>
    <property type="match status" value="1"/>
</dbReference>
<keyword evidence="6" id="KW-0624">Polysaccharide degradation</keyword>
<keyword evidence="8" id="KW-0732">Signal</keyword>
<dbReference type="EMBL" id="FOKK01000003">
    <property type="protein sequence ID" value="SFA99166.1"/>
    <property type="molecule type" value="Genomic_DNA"/>
</dbReference>
<dbReference type="Pfam" id="PF13004">
    <property type="entry name" value="BACON"/>
    <property type="match status" value="1"/>
</dbReference>
<dbReference type="AlphaFoldDB" id="A0A1I0XFF5"/>
<evidence type="ECO:0000313" key="12">
    <source>
        <dbReference type="Proteomes" id="UP000198790"/>
    </source>
</evidence>
<evidence type="ECO:0000313" key="11">
    <source>
        <dbReference type="EMBL" id="SFA99166.1"/>
    </source>
</evidence>
<dbReference type="GO" id="GO:0030245">
    <property type="term" value="P:cellulose catabolic process"/>
    <property type="evidence" value="ECO:0007669"/>
    <property type="project" value="UniProtKB-KW"/>
</dbReference>
<dbReference type="OrthoDB" id="9800955at2"/>
<feature type="chain" id="PRO_5011675434" evidence="8">
    <location>
        <begin position="23"/>
        <end position="472"/>
    </location>
</feature>
<protein>
    <submittedName>
        <fullName evidence="11">Endoglucanase</fullName>
    </submittedName>
</protein>
<evidence type="ECO:0000256" key="8">
    <source>
        <dbReference type="SAM" id="SignalP"/>
    </source>
</evidence>
<feature type="signal peptide" evidence="8">
    <location>
        <begin position="1"/>
        <end position="22"/>
    </location>
</feature>
<dbReference type="Proteomes" id="UP000198790">
    <property type="component" value="Unassembled WGS sequence"/>
</dbReference>
<evidence type="ECO:0000256" key="1">
    <source>
        <dbReference type="ARBA" id="ARBA00005641"/>
    </source>
</evidence>
<name>A0A1I0XFF5_9BACT</name>
<evidence type="ECO:0000256" key="7">
    <source>
        <dbReference type="RuleBase" id="RU361153"/>
    </source>
</evidence>
<dbReference type="InterPro" id="IPR013783">
    <property type="entry name" value="Ig-like_fold"/>
</dbReference>
<evidence type="ECO:0000256" key="6">
    <source>
        <dbReference type="ARBA" id="ARBA00023326"/>
    </source>
</evidence>
<evidence type="ECO:0000256" key="5">
    <source>
        <dbReference type="ARBA" id="ARBA00023295"/>
    </source>
</evidence>
<dbReference type="GO" id="GO:0008422">
    <property type="term" value="F:beta-glucosidase activity"/>
    <property type="evidence" value="ECO:0007669"/>
    <property type="project" value="TreeGrafter"/>
</dbReference>
<evidence type="ECO:0000259" key="9">
    <source>
        <dbReference type="Pfam" id="PF00150"/>
    </source>
</evidence>
<dbReference type="InterPro" id="IPR024361">
    <property type="entry name" value="BACON"/>
</dbReference>
<dbReference type="CDD" id="cd14948">
    <property type="entry name" value="BACON"/>
    <property type="match status" value="1"/>
</dbReference>
<dbReference type="PANTHER" id="PTHR31297:SF41">
    <property type="entry name" value="ENDOGLUCANASE, PUTATIVE (AFU_ORTHOLOGUE AFUA_5G01830)-RELATED"/>
    <property type="match status" value="1"/>
</dbReference>
<dbReference type="PANTHER" id="PTHR31297">
    <property type="entry name" value="GLUCAN ENDO-1,6-BETA-GLUCOSIDASE B"/>
    <property type="match status" value="1"/>
</dbReference>
<evidence type="ECO:0000259" key="10">
    <source>
        <dbReference type="Pfam" id="PF13004"/>
    </source>
</evidence>
<keyword evidence="4" id="KW-0119">Carbohydrate metabolism</keyword>
<accession>A0A1I0XFF5</accession>
<keyword evidence="5 7" id="KW-0326">Glycosidase</keyword>
<evidence type="ECO:0000256" key="2">
    <source>
        <dbReference type="ARBA" id="ARBA00022801"/>
    </source>
</evidence>
<organism evidence="11 12">
    <name type="scientific">Algoriphagus aquimarinus</name>
    <dbReference type="NCBI Taxonomy" id="237018"/>
    <lineage>
        <taxon>Bacteria</taxon>
        <taxon>Pseudomonadati</taxon>
        <taxon>Bacteroidota</taxon>
        <taxon>Cytophagia</taxon>
        <taxon>Cytophagales</taxon>
        <taxon>Cyclobacteriaceae</taxon>
        <taxon>Algoriphagus</taxon>
    </lineage>
</organism>
<dbReference type="SUPFAM" id="SSF51445">
    <property type="entry name" value="(Trans)glycosidases"/>
    <property type="match status" value="1"/>
</dbReference>
<dbReference type="InterPro" id="IPR017853">
    <property type="entry name" value="GH"/>
</dbReference>
<dbReference type="GO" id="GO:0005576">
    <property type="term" value="C:extracellular region"/>
    <property type="evidence" value="ECO:0007669"/>
    <property type="project" value="TreeGrafter"/>
</dbReference>
<evidence type="ECO:0000256" key="3">
    <source>
        <dbReference type="ARBA" id="ARBA00023001"/>
    </source>
</evidence>
<feature type="domain" description="Glycoside hydrolase family 5" evidence="9">
    <location>
        <begin position="151"/>
        <end position="441"/>
    </location>
</feature>
<dbReference type="Pfam" id="PF00150">
    <property type="entry name" value="Cellulase"/>
    <property type="match status" value="1"/>
</dbReference>
<dbReference type="GO" id="GO:0009986">
    <property type="term" value="C:cell surface"/>
    <property type="evidence" value="ECO:0007669"/>
    <property type="project" value="TreeGrafter"/>
</dbReference>
<keyword evidence="2 7" id="KW-0378">Hydrolase</keyword>
<feature type="domain" description="BACON" evidence="10">
    <location>
        <begin position="55"/>
        <end position="110"/>
    </location>
</feature>
<dbReference type="SMR" id="A0A1I0XFF5"/>
<reference evidence="11 12" key="1">
    <citation type="submission" date="2016-10" db="EMBL/GenBank/DDBJ databases">
        <authorList>
            <person name="de Groot N.N."/>
        </authorList>
    </citation>
    <scope>NUCLEOTIDE SEQUENCE [LARGE SCALE GENOMIC DNA]</scope>
    <source>
        <strain evidence="11 12">DSM 23399</strain>
    </source>
</reference>
<dbReference type="InterPro" id="IPR050386">
    <property type="entry name" value="Glycosyl_hydrolase_5"/>
</dbReference>